<dbReference type="SUPFAM" id="SSF52540">
    <property type="entry name" value="P-loop containing nucleoside triphosphate hydrolases"/>
    <property type="match status" value="1"/>
</dbReference>
<keyword evidence="7" id="KW-0472">Membrane</keyword>
<dbReference type="InterPro" id="IPR003439">
    <property type="entry name" value="ABC_transporter-like_ATP-bd"/>
</dbReference>
<gene>
    <name evidence="9" type="ORF">C8N42_10684</name>
</gene>
<dbReference type="GO" id="GO:0016887">
    <property type="term" value="F:ATP hydrolysis activity"/>
    <property type="evidence" value="ECO:0007669"/>
    <property type="project" value="InterPro"/>
</dbReference>
<dbReference type="AlphaFoldDB" id="A0A2T5HLW9"/>
<evidence type="ECO:0000256" key="2">
    <source>
        <dbReference type="ARBA" id="ARBA00005417"/>
    </source>
</evidence>
<dbReference type="RefSeq" id="WP_107816335.1">
    <property type="nucleotide sequence ID" value="NZ_QAOH01000006.1"/>
</dbReference>
<evidence type="ECO:0000313" key="10">
    <source>
        <dbReference type="Proteomes" id="UP000244077"/>
    </source>
</evidence>
<sequence length="352" mass="37840">MADGAAPVLNVRDLKTVFKTRSGSVHAVNSVSFSLKPGELLGVVGESGSGKSVTMMSLIGLIPSPPAQVSGAGVDFGGTDLLKASDDELRKIRGARIGFVFQDPMTSLNPVFTVGYQIMEPLRKHMKMSRAQARGRAKELLELVGIPDAERRLSDFPHQFSGGMRQRVMIAIALACDPEVLIADEPTTALDVTIQAQILELMHELRAKLGMAVIWITHDLGVIAGIADRVLVMYGGQIVEHAPVRELFKHPRHPYTRALLKTVPSVRGERAERLEVIEGQPPILRAEPSSCSFAARCPFAFARCLSENPARFDVGPGHDAACFYDFEAGAPRATVSAAAVGRPEFEGGAHAG</sequence>
<reference evidence="9 10" key="1">
    <citation type="submission" date="2018-04" db="EMBL/GenBank/DDBJ databases">
        <title>Genomic Encyclopedia of Archaeal and Bacterial Type Strains, Phase II (KMG-II): from individual species to whole genera.</title>
        <authorList>
            <person name="Goeker M."/>
        </authorList>
    </citation>
    <scope>NUCLEOTIDE SEQUENCE [LARGE SCALE GENOMIC DNA]</scope>
    <source>
        <strain evidence="9 10">DSM 100434</strain>
    </source>
</reference>
<evidence type="ECO:0000256" key="6">
    <source>
        <dbReference type="ARBA" id="ARBA00022840"/>
    </source>
</evidence>
<dbReference type="GO" id="GO:0055085">
    <property type="term" value="P:transmembrane transport"/>
    <property type="evidence" value="ECO:0007669"/>
    <property type="project" value="UniProtKB-ARBA"/>
</dbReference>
<evidence type="ECO:0000256" key="1">
    <source>
        <dbReference type="ARBA" id="ARBA00004417"/>
    </source>
</evidence>
<keyword evidence="10" id="KW-1185">Reference proteome</keyword>
<dbReference type="InterPro" id="IPR013563">
    <property type="entry name" value="Oligopep_ABC_C"/>
</dbReference>
<comment type="subcellular location">
    <subcellularLocation>
        <location evidence="1">Cell inner membrane</location>
        <topology evidence="1">Peripheral membrane protein</topology>
    </subcellularLocation>
</comment>
<dbReference type="InterPro" id="IPR050388">
    <property type="entry name" value="ABC_Ni/Peptide_Import"/>
</dbReference>
<dbReference type="InterPro" id="IPR017871">
    <property type="entry name" value="ABC_transporter-like_CS"/>
</dbReference>
<dbReference type="OrthoDB" id="7374568at2"/>
<dbReference type="FunFam" id="3.40.50.300:FF:000016">
    <property type="entry name" value="Oligopeptide ABC transporter ATP-binding component"/>
    <property type="match status" value="1"/>
</dbReference>
<keyword evidence="5" id="KW-0547">Nucleotide-binding</keyword>
<evidence type="ECO:0000256" key="4">
    <source>
        <dbReference type="ARBA" id="ARBA00022475"/>
    </source>
</evidence>
<dbReference type="Gene3D" id="3.40.50.300">
    <property type="entry name" value="P-loop containing nucleotide triphosphate hydrolases"/>
    <property type="match status" value="1"/>
</dbReference>
<dbReference type="PROSITE" id="PS00211">
    <property type="entry name" value="ABC_TRANSPORTER_1"/>
    <property type="match status" value="1"/>
</dbReference>
<dbReference type="CDD" id="cd03257">
    <property type="entry name" value="ABC_NikE_OppD_transporters"/>
    <property type="match status" value="1"/>
</dbReference>
<keyword evidence="6 9" id="KW-0067">ATP-binding</keyword>
<dbReference type="PANTHER" id="PTHR43297">
    <property type="entry name" value="OLIGOPEPTIDE TRANSPORT ATP-BINDING PROTEIN APPD"/>
    <property type="match status" value="1"/>
</dbReference>
<dbReference type="GO" id="GO:0015833">
    <property type="term" value="P:peptide transport"/>
    <property type="evidence" value="ECO:0007669"/>
    <property type="project" value="InterPro"/>
</dbReference>
<dbReference type="SMART" id="SM00382">
    <property type="entry name" value="AAA"/>
    <property type="match status" value="1"/>
</dbReference>
<name>A0A2T5HLW9_9RHOB</name>
<evidence type="ECO:0000256" key="3">
    <source>
        <dbReference type="ARBA" id="ARBA00022448"/>
    </source>
</evidence>
<dbReference type="GO" id="GO:0005886">
    <property type="term" value="C:plasma membrane"/>
    <property type="evidence" value="ECO:0007669"/>
    <property type="project" value="UniProtKB-SubCell"/>
</dbReference>
<organism evidence="9 10">
    <name type="scientific">Celeribacter persicus</name>
    <dbReference type="NCBI Taxonomy" id="1651082"/>
    <lineage>
        <taxon>Bacteria</taxon>
        <taxon>Pseudomonadati</taxon>
        <taxon>Pseudomonadota</taxon>
        <taxon>Alphaproteobacteria</taxon>
        <taxon>Rhodobacterales</taxon>
        <taxon>Roseobacteraceae</taxon>
        <taxon>Celeribacter</taxon>
    </lineage>
</organism>
<proteinExistence type="inferred from homology"/>
<dbReference type="InterPro" id="IPR003593">
    <property type="entry name" value="AAA+_ATPase"/>
</dbReference>
<dbReference type="Pfam" id="PF00005">
    <property type="entry name" value="ABC_tran"/>
    <property type="match status" value="1"/>
</dbReference>
<evidence type="ECO:0000256" key="7">
    <source>
        <dbReference type="ARBA" id="ARBA00023136"/>
    </source>
</evidence>
<evidence type="ECO:0000256" key="5">
    <source>
        <dbReference type="ARBA" id="ARBA00022741"/>
    </source>
</evidence>
<dbReference type="EMBL" id="QAOH01000006">
    <property type="protein sequence ID" value="PTQ72575.1"/>
    <property type="molecule type" value="Genomic_DNA"/>
</dbReference>
<comment type="similarity">
    <text evidence="2">Belongs to the ABC transporter superfamily.</text>
</comment>
<evidence type="ECO:0000259" key="8">
    <source>
        <dbReference type="PROSITE" id="PS50893"/>
    </source>
</evidence>
<dbReference type="Pfam" id="PF08352">
    <property type="entry name" value="oligo_HPY"/>
    <property type="match status" value="1"/>
</dbReference>
<dbReference type="Proteomes" id="UP000244077">
    <property type="component" value="Unassembled WGS sequence"/>
</dbReference>
<comment type="caution">
    <text evidence="9">The sequence shown here is derived from an EMBL/GenBank/DDBJ whole genome shotgun (WGS) entry which is preliminary data.</text>
</comment>
<feature type="domain" description="ABC transporter" evidence="8">
    <location>
        <begin position="9"/>
        <end position="260"/>
    </location>
</feature>
<keyword evidence="4" id="KW-1003">Cell membrane</keyword>
<keyword evidence="3" id="KW-0813">Transport</keyword>
<dbReference type="GO" id="GO:0005524">
    <property type="term" value="F:ATP binding"/>
    <property type="evidence" value="ECO:0007669"/>
    <property type="project" value="UniProtKB-KW"/>
</dbReference>
<dbReference type="PROSITE" id="PS50893">
    <property type="entry name" value="ABC_TRANSPORTER_2"/>
    <property type="match status" value="1"/>
</dbReference>
<evidence type="ECO:0000313" key="9">
    <source>
        <dbReference type="EMBL" id="PTQ72575.1"/>
    </source>
</evidence>
<dbReference type="NCBIfam" id="TIGR01727">
    <property type="entry name" value="oligo_HPY"/>
    <property type="match status" value="1"/>
</dbReference>
<dbReference type="PANTHER" id="PTHR43297:SF2">
    <property type="entry name" value="DIPEPTIDE TRANSPORT ATP-BINDING PROTEIN DPPD"/>
    <property type="match status" value="1"/>
</dbReference>
<accession>A0A2T5HLW9</accession>
<dbReference type="InterPro" id="IPR027417">
    <property type="entry name" value="P-loop_NTPase"/>
</dbReference>
<protein>
    <submittedName>
        <fullName evidence="9">Peptide/nickel transport system ATP-binding protein/oligopeptide transport system ATP-binding protein</fullName>
    </submittedName>
</protein>